<evidence type="ECO:0000313" key="8">
    <source>
        <dbReference type="Proteomes" id="UP001591681"/>
    </source>
</evidence>
<evidence type="ECO:0000256" key="4">
    <source>
        <dbReference type="ARBA" id="ARBA00023157"/>
    </source>
</evidence>
<keyword evidence="2 5" id="KW-0768">Sushi</keyword>
<sequence>MKHNVLTEVNAVDRQAIIDSVVAKEICKLSPSTSSNTRRLPEGKNIFLPGEQVEIECSEGHRTITKKQRDSFLCGEDGEWPNRITPGCEEIHCSRREHDGHATLHWNYYKYTYRFNEAVTYSCGWGYTKTAEKATCKIDGWSPKQLCVDNNACATPTIENGFVVEHDRNTVGFSCNSGFKLNTGGWWRTSSCSEGVWSVTPKCIEDSNGCAAPPHVPNAVVVSQYQEFYENGIELKYTCRLSYKMEGDNKIICNAGKWTTPPTCLPEMPCDAPTIADNVNYPLKKETYLHGEFLQFECDPGYTSAHQHIKCQNGTWENPFCIRDHNLCTAPPRVENGNIIPPDQKIYSEGFEVKYTCERFYQFNGVDKIACRLGRWTDSPECIPRETCDRPEGQHMTLIPDENEYNNGVTVRYTCKDPFTAIPGKDIRCESGRWSAKVDCRVPPYYCVPPPPESLIDVVGESQPAYPHGIRVVFKCPLYYRLSSRHQTHETMENQCHGGQWYYPMKCLKPCKLNPQVMAERKLEFAVSGFTTEYVPHGDHITFKCQRRTRRVSDLDMRQYCYDGKMDLPECQ</sequence>
<keyword evidence="4 5" id="KW-1015">Disulfide bond</keyword>
<gene>
    <name evidence="7" type="ORF">ACEWY4_015061</name>
</gene>
<dbReference type="AlphaFoldDB" id="A0ABD1JU28"/>
<feature type="domain" description="Sushi" evidence="6">
    <location>
        <begin position="208"/>
        <end position="266"/>
    </location>
</feature>
<dbReference type="SMART" id="SM00032">
    <property type="entry name" value="CCP"/>
    <property type="match status" value="8"/>
</dbReference>
<dbReference type="Gene3D" id="2.10.70.10">
    <property type="entry name" value="Complement Module, domain 1"/>
    <property type="match status" value="8"/>
</dbReference>
<evidence type="ECO:0000313" key="7">
    <source>
        <dbReference type="EMBL" id="KAL2090373.1"/>
    </source>
</evidence>
<dbReference type="EMBL" id="JBHFQA010000012">
    <property type="protein sequence ID" value="KAL2090373.1"/>
    <property type="molecule type" value="Genomic_DNA"/>
</dbReference>
<dbReference type="PANTHER" id="PTHR45785">
    <property type="entry name" value="COMPLEMENT FACTOR H-RELATED"/>
    <property type="match status" value="1"/>
</dbReference>
<organism evidence="7 8">
    <name type="scientific">Coilia grayii</name>
    <name type="common">Gray's grenadier anchovy</name>
    <dbReference type="NCBI Taxonomy" id="363190"/>
    <lineage>
        <taxon>Eukaryota</taxon>
        <taxon>Metazoa</taxon>
        <taxon>Chordata</taxon>
        <taxon>Craniata</taxon>
        <taxon>Vertebrata</taxon>
        <taxon>Euteleostomi</taxon>
        <taxon>Actinopterygii</taxon>
        <taxon>Neopterygii</taxon>
        <taxon>Teleostei</taxon>
        <taxon>Clupei</taxon>
        <taxon>Clupeiformes</taxon>
        <taxon>Clupeoidei</taxon>
        <taxon>Engraulidae</taxon>
        <taxon>Coilinae</taxon>
        <taxon>Coilia</taxon>
    </lineage>
</organism>
<evidence type="ECO:0000256" key="2">
    <source>
        <dbReference type="ARBA" id="ARBA00022659"/>
    </source>
</evidence>
<protein>
    <recommendedName>
        <fullName evidence="6">Sushi domain-containing protein</fullName>
    </recommendedName>
</protein>
<dbReference type="Pfam" id="PF00084">
    <property type="entry name" value="Sushi"/>
    <property type="match status" value="6"/>
</dbReference>
<dbReference type="PROSITE" id="PS50923">
    <property type="entry name" value="SUSHI"/>
    <property type="match status" value="6"/>
</dbReference>
<reference evidence="7 8" key="1">
    <citation type="submission" date="2024-09" db="EMBL/GenBank/DDBJ databases">
        <title>A chromosome-level genome assembly of Gray's grenadier anchovy, Coilia grayii.</title>
        <authorList>
            <person name="Fu Z."/>
        </authorList>
    </citation>
    <scope>NUCLEOTIDE SEQUENCE [LARGE SCALE GENOMIC DNA]</scope>
    <source>
        <strain evidence="7">G4</strain>
        <tissue evidence="7">Muscle</tissue>
    </source>
</reference>
<comment type="caution">
    <text evidence="7">The sequence shown here is derived from an EMBL/GenBank/DDBJ whole genome shotgun (WGS) entry which is preliminary data.</text>
</comment>
<dbReference type="CDD" id="cd00033">
    <property type="entry name" value="CCP"/>
    <property type="match status" value="4"/>
</dbReference>
<feature type="domain" description="Sushi" evidence="6">
    <location>
        <begin position="25"/>
        <end position="90"/>
    </location>
</feature>
<name>A0ABD1JU28_9TELE</name>
<dbReference type="InterPro" id="IPR000436">
    <property type="entry name" value="Sushi_SCR_CCP_dom"/>
</dbReference>
<comment type="subcellular location">
    <subcellularLocation>
        <location evidence="1">Virion</location>
    </subcellularLocation>
</comment>
<proteinExistence type="predicted"/>
<feature type="domain" description="Sushi" evidence="6">
    <location>
        <begin position="268"/>
        <end position="323"/>
    </location>
</feature>
<accession>A0ABD1JU28</accession>
<feature type="domain" description="Sushi" evidence="6">
    <location>
        <begin position="326"/>
        <end position="384"/>
    </location>
</feature>
<evidence type="ECO:0000259" key="6">
    <source>
        <dbReference type="PROSITE" id="PS50923"/>
    </source>
</evidence>
<evidence type="ECO:0000256" key="5">
    <source>
        <dbReference type="PROSITE-ProRule" id="PRU00302"/>
    </source>
</evidence>
<keyword evidence="3" id="KW-0732">Signal</keyword>
<feature type="domain" description="Sushi" evidence="6">
    <location>
        <begin position="151"/>
        <end position="205"/>
    </location>
</feature>
<dbReference type="PANTHER" id="PTHR45785:SF2">
    <property type="entry name" value="COMPLEMENT FACTOR H-RELATED"/>
    <property type="match status" value="1"/>
</dbReference>
<feature type="disulfide bond" evidence="5">
    <location>
        <begin position="328"/>
        <end position="371"/>
    </location>
</feature>
<dbReference type="SUPFAM" id="SSF57535">
    <property type="entry name" value="Complement control module/SCR domain"/>
    <property type="match status" value="8"/>
</dbReference>
<feature type="disulfide bond" evidence="5">
    <location>
        <begin position="210"/>
        <end position="253"/>
    </location>
</feature>
<dbReference type="Proteomes" id="UP001591681">
    <property type="component" value="Unassembled WGS sequence"/>
</dbReference>
<comment type="caution">
    <text evidence="5">Lacks conserved residue(s) required for the propagation of feature annotation.</text>
</comment>
<evidence type="ECO:0000256" key="1">
    <source>
        <dbReference type="ARBA" id="ARBA00004328"/>
    </source>
</evidence>
<feature type="domain" description="Sushi" evidence="6">
    <location>
        <begin position="386"/>
        <end position="442"/>
    </location>
</feature>
<dbReference type="InterPro" id="IPR035976">
    <property type="entry name" value="Sushi/SCR/CCP_sf"/>
</dbReference>
<keyword evidence="8" id="KW-1185">Reference proteome</keyword>
<dbReference type="InterPro" id="IPR051503">
    <property type="entry name" value="ComplSys_Reg/VirEntry_Med"/>
</dbReference>
<evidence type="ECO:0000256" key="3">
    <source>
        <dbReference type="ARBA" id="ARBA00022729"/>
    </source>
</evidence>